<evidence type="ECO:0000256" key="1">
    <source>
        <dbReference type="SAM" id="SignalP"/>
    </source>
</evidence>
<keyword evidence="3" id="KW-1185">Reference proteome</keyword>
<dbReference type="HOGENOM" id="CLU_2655128_0_0_1"/>
<evidence type="ECO:0000313" key="3">
    <source>
        <dbReference type="Proteomes" id="UP000054321"/>
    </source>
</evidence>
<accession>A0A0C3CW94</accession>
<feature type="signal peptide" evidence="1">
    <location>
        <begin position="1"/>
        <end position="29"/>
    </location>
</feature>
<name>A0A0C3CW94_OIDMZ</name>
<dbReference type="InParanoid" id="A0A0C3CW94"/>
<evidence type="ECO:0000313" key="2">
    <source>
        <dbReference type="EMBL" id="KIN03254.1"/>
    </source>
</evidence>
<gene>
    <name evidence="2" type="ORF">OIDMADRAFT_18553</name>
</gene>
<dbReference type="Proteomes" id="UP000054321">
    <property type="component" value="Unassembled WGS sequence"/>
</dbReference>
<keyword evidence="1" id="KW-0732">Signal</keyword>
<feature type="chain" id="PRO_5002163072" evidence="1">
    <location>
        <begin position="30"/>
        <end position="76"/>
    </location>
</feature>
<dbReference type="EMBL" id="KN832874">
    <property type="protein sequence ID" value="KIN03254.1"/>
    <property type="molecule type" value="Genomic_DNA"/>
</dbReference>
<reference evidence="2 3" key="1">
    <citation type="submission" date="2014-04" db="EMBL/GenBank/DDBJ databases">
        <authorList>
            <consortium name="DOE Joint Genome Institute"/>
            <person name="Kuo A."/>
            <person name="Martino E."/>
            <person name="Perotto S."/>
            <person name="Kohler A."/>
            <person name="Nagy L.G."/>
            <person name="Floudas D."/>
            <person name="Copeland A."/>
            <person name="Barry K.W."/>
            <person name="Cichocki N."/>
            <person name="Veneault-Fourrey C."/>
            <person name="LaButti K."/>
            <person name="Lindquist E.A."/>
            <person name="Lipzen A."/>
            <person name="Lundell T."/>
            <person name="Morin E."/>
            <person name="Murat C."/>
            <person name="Sun H."/>
            <person name="Tunlid A."/>
            <person name="Henrissat B."/>
            <person name="Grigoriev I.V."/>
            <person name="Hibbett D.S."/>
            <person name="Martin F."/>
            <person name="Nordberg H.P."/>
            <person name="Cantor M.N."/>
            <person name="Hua S.X."/>
        </authorList>
    </citation>
    <scope>NUCLEOTIDE SEQUENCE [LARGE SCALE GENOMIC DNA]</scope>
    <source>
        <strain evidence="2 3">Zn</strain>
    </source>
</reference>
<organism evidence="2 3">
    <name type="scientific">Oidiodendron maius (strain Zn)</name>
    <dbReference type="NCBI Taxonomy" id="913774"/>
    <lineage>
        <taxon>Eukaryota</taxon>
        <taxon>Fungi</taxon>
        <taxon>Dikarya</taxon>
        <taxon>Ascomycota</taxon>
        <taxon>Pezizomycotina</taxon>
        <taxon>Leotiomycetes</taxon>
        <taxon>Leotiomycetes incertae sedis</taxon>
        <taxon>Myxotrichaceae</taxon>
        <taxon>Oidiodendron</taxon>
    </lineage>
</organism>
<protein>
    <submittedName>
        <fullName evidence="2">Uncharacterized protein</fullName>
    </submittedName>
</protein>
<proteinExistence type="predicted"/>
<sequence>MAIFHWRIFQSPQALMTIILLNLLASLESLFRDAYHEATFKHEGHTAFSHFDWLQVFVTGFIEGSTVRSVRAHYVM</sequence>
<reference evidence="3" key="2">
    <citation type="submission" date="2015-01" db="EMBL/GenBank/DDBJ databases">
        <title>Evolutionary Origins and Diversification of the Mycorrhizal Mutualists.</title>
        <authorList>
            <consortium name="DOE Joint Genome Institute"/>
            <consortium name="Mycorrhizal Genomics Consortium"/>
            <person name="Kohler A."/>
            <person name="Kuo A."/>
            <person name="Nagy L.G."/>
            <person name="Floudas D."/>
            <person name="Copeland A."/>
            <person name="Barry K.W."/>
            <person name="Cichocki N."/>
            <person name="Veneault-Fourrey C."/>
            <person name="LaButti K."/>
            <person name="Lindquist E.A."/>
            <person name="Lipzen A."/>
            <person name="Lundell T."/>
            <person name="Morin E."/>
            <person name="Murat C."/>
            <person name="Riley R."/>
            <person name="Ohm R."/>
            <person name="Sun H."/>
            <person name="Tunlid A."/>
            <person name="Henrissat B."/>
            <person name="Grigoriev I.V."/>
            <person name="Hibbett D.S."/>
            <person name="Martin F."/>
        </authorList>
    </citation>
    <scope>NUCLEOTIDE SEQUENCE [LARGE SCALE GENOMIC DNA]</scope>
    <source>
        <strain evidence="3">Zn</strain>
    </source>
</reference>
<dbReference type="AlphaFoldDB" id="A0A0C3CW94"/>